<evidence type="ECO:0000313" key="2">
    <source>
        <dbReference type="EMBL" id="KAK8046881.1"/>
    </source>
</evidence>
<dbReference type="PANTHER" id="PTHR33048:SF47">
    <property type="entry name" value="INTEGRAL MEMBRANE PROTEIN-RELATED"/>
    <property type="match status" value="1"/>
</dbReference>
<dbReference type="EMBL" id="JAQQWM010000009">
    <property type="protein sequence ID" value="KAK8046881.1"/>
    <property type="molecule type" value="Genomic_DNA"/>
</dbReference>
<dbReference type="PANTHER" id="PTHR33048">
    <property type="entry name" value="PTH11-LIKE INTEGRAL MEMBRANE PROTEIN (AFU_ORTHOLOGUE AFUA_5G11245)"/>
    <property type="match status" value="1"/>
</dbReference>
<protein>
    <submittedName>
        <fullName evidence="2">MFS transporter</fullName>
    </submittedName>
</protein>
<proteinExistence type="predicted"/>
<dbReference type="Proteomes" id="UP001446871">
    <property type="component" value="Unassembled WGS sequence"/>
</dbReference>
<sequence>MFLDPDFTYTQGSTTVWSLFEMNLGIACVCMTRLKPFLRKHLPRLVSSFGSSRNGGSKGPYYQQKRTPRSGSDSQPGRWRGTGTGNS</sequence>
<gene>
    <name evidence="2" type="ORF">PG996_014945</name>
</gene>
<accession>A0ABR1TLU8</accession>
<evidence type="ECO:0000313" key="3">
    <source>
        <dbReference type="Proteomes" id="UP001446871"/>
    </source>
</evidence>
<organism evidence="2 3">
    <name type="scientific">Apiospora saccharicola</name>
    <dbReference type="NCBI Taxonomy" id="335842"/>
    <lineage>
        <taxon>Eukaryota</taxon>
        <taxon>Fungi</taxon>
        <taxon>Dikarya</taxon>
        <taxon>Ascomycota</taxon>
        <taxon>Pezizomycotina</taxon>
        <taxon>Sordariomycetes</taxon>
        <taxon>Xylariomycetidae</taxon>
        <taxon>Amphisphaeriales</taxon>
        <taxon>Apiosporaceae</taxon>
        <taxon>Apiospora</taxon>
    </lineage>
</organism>
<comment type="caution">
    <text evidence="2">The sequence shown here is derived from an EMBL/GenBank/DDBJ whole genome shotgun (WGS) entry which is preliminary data.</text>
</comment>
<reference evidence="2 3" key="1">
    <citation type="submission" date="2023-01" db="EMBL/GenBank/DDBJ databases">
        <title>Analysis of 21 Apiospora genomes using comparative genomics revels a genus with tremendous synthesis potential of carbohydrate active enzymes and secondary metabolites.</title>
        <authorList>
            <person name="Sorensen T."/>
        </authorList>
    </citation>
    <scope>NUCLEOTIDE SEQUENCE [LARGE SCALE GENOMIC DNA]</scope>
    <source>
        <strain evidence="2 3">CBS 83171</strain>
    </source>
</reference>
<name>A0ABR1TLU8_9PEZI</name>
<keyword evidence="3" id="KW-1185">Reference proteome</keyword>
<dbReference type="InterPro" id="IPR052337">
    <property type="entry name" value="SAT4-like"/>
</dbReference>
<feature type="region of interest" description="Disordered" evidence="1">
    <location>
        <begin position="47"/>
        <end position="87"/>
    </location>
</feature>
<evidence type="ECO:0000256" key="1">
    <source>
        <dbReference type="SAM" id="MobiDB-lite"/>
    </source>
</evidence>